<evidence type="ECO:0000256" key="3">
    <source>
        <dbReference type="ARBA" id="ARBA00022801"/>
    </source>
</evidence>
<evidence type="ECO:0000256" key="2">
    <source>
        <dbReference type="ARBA" id="ARBA00013064"/>
    </source>
</evidence>
<dbReference type="Gene3D" id="3.40.50.2300">
    <property type="match status" value="1"/>
</dbReference>
<dbReference type="RefSeq" id="WP_091499171.1">
    <property type="nucleotide sequence ID" value="NZ_FODJ01000010.1"/>
</dbReference>
<dbReference type="STRING" id="872970.SAMN04488134_11064"/>
<dbReference type="Proteomes" id="UP000199300">
    <property type="component" value="Unassembled WGS sequence"/>
</dbReference>
<dbReference type="FunFam" id="3.40.50.2300:FF:000113">
    <property type="entry name" value="Low molecular weight protein-tyrosine-phosphatase"/>
    <property type="match status" value="1"/>
</dbReference>
<dbReference type="OrthoDB" id="9784339at2"/>
<evidence type="ECO:0000259" key="7">
    <source>
        <dbReference type="SMART" id="SM00226"/>
    </source>
</evidence>
<keyword evidence="9" id="KW-1185">Reference proteome</keyword>
<dbReference type="GO" id="GO:0004725">
    <property type="term" value="F:protein tyrosine phosphatase activity"/>
    <property type="evidence" value="ECO:0007669"/>
    <property type="project" value="UniProtKB-EC"/>
</dbReference>
<dbReference type="PANTHER" id="PTHR11717:SF7">
    <property type="entry name" value="LOW MOLECULAR WEIGHT PHOSPHOTYROSINE PROTEIN PHOSPHATASE"/>
    <property type="match status" value="1"/>
</dbReference>
<keyword evidence="3" id="KW-0378">Hydrolase</keyword>
<organism evidence="8 9">
    <name type="scientific">Amphibacillus marinus</name>
    <dbReference type="NCBI Taxonomy" id="872970"/>
    <lineage>
        <taxon>Bacteria</taxon>
        <taxon>Bacillati</taxon>
        <taxon>Bacillota</taxon>
        <taxon>Bacilli</taxon>
        <taxon>Bacillales</taxon>
        <taxon>Bacillaceae</taxon>
        <taxon>Amphibacillus</taxon>
    </lineage>
</organism>
<keyword evidence="4" id="KW-0904">Protein phosphatase</keyword>
<evidence type="ECO:0000256" key="4">
    <source>
        <dbReference type="ARBA" id="ARBA00022912"/>
    </source>
</evidence>
<feature type="active site" description="Proton donor" evidence="6">
    <location>
        <position position="125"/>
    </location>
</feature>
<sequence>MINVLFVCLGNICRSPMAEAYFKDHVTKQGLRDQFFIDSAGMGAWHTGKGPHQGTRKKLDEQNISYQGIKARQVKMDDLDNFNYIIAMDDQNLADLAQLSEVAPQAKVAKLLDFVDHSAHKNVPDPYFTGDFDQTFQLVEQGCLALLLHIKQELNLS</sequence>
<proteinExistence type="inferred from homology"/>
<comment type="catalytic activity">
    <reaction evidence="5">
        <text>O-phospho-L-tyrosyl-[protein] + H2O = L-tyrosyl-[protein] + phosphate</text>
        <dbReference type="Rhea" id="RHEA:10684"/>
        <dbReference type="Rhea" id="RHEA-COMP:10136"/>
        <dbReference type="Rhea" id="RHEA-COMP:20101"/>
        <dbReference type="ChEBI" id="CHEBI:15377"/>
        <dbReference type="ChEBI" id="CHEBI:43474"/>
        <dbReference type="ChEBI" id="CHEBI:46858"/>
        <dbReference type="ChEBI" id="CHEBI:61978"/>
        <dbReference type="EC" id="3.1.3.48"/>
    </reaction>
</comment>
<evidence type="ECO:0000256" key="1">
    <source>
        <dbReference type="ARBA" id="ARBA00011063"/>
    </source>
</evidence>
<feature type="domain" description="Phosphotyrosine protein phosphatase I" evidence="7">
    <location>
        <begin position="2"/>
        <end position="149"/>
    </location>
</feature>
<dbReference type="InterPro" id="IPR036196">
    <property type="entry name" value="Ptyr_pPase_sf"/>
</dbReference>
<dbReference type="AlphaFoldDB" id="A0A1H8REW8"/>
<comment type="similarity">
    <text evidence="1">Belongs to the low molecular weight phosphotyrosine protein phosphatase family.</text>
</comment>
<dbReference type="InterPro" id="IPR023485">
    <property type="entry name" value="Ptyr_pPase"/>
</dbReference>
<dbReference type="EC" id="3.1.3.48" evidence="2"/>
<dbReference type="SUPFAM" id="SSF52788">
    <property type="entry name" value="Phosphotyrosine protein phosphatases I"/>
    <property type="match status" value="1"/>
</dbReference>
<reference evidence="8 9" key="1">
    <citation type="submission" date="2016-10" db="EMBL/GenBank/DDBJ databases">
        <authorList>
            <person name="de Groot N.N."/>
        </authorList>
    </citation>
    <scope>NUCLEOTIDE SEQUENCE [LARGE SCALE GENOMIC DNA]</scope>
    <source>
        <strain evidence="8 9">CGMCC 1.10434</strain>
    </source>
</reference>
<dbReference type="EMBL" id="FODJ01000010">
    <property type="protein sequence ID" value="SEO64872.1"/>
    <property type="molecule type" value="Genomic_DNA"/>
</dbReference>
<evidence type="ECO:0000256" key="5">
    <source>
        <dbReference type="ARBA" id="ARBA00051722"/>
    </source>
</evidence>
<evidence type="ECO:0000313" key="9">
    <source>
        <dbReference type="Proteomes" id="UP000199300"/>
    </source>
</evidence>
<dbReference type="Pfam" id="PF01451">
    <property type="entry name" value="LMWPc"/>
    <property type="match status" value="1"/>
</dbReference>
<dbReference type="PANTHER" id="PTHR11717">
    <property type="entry name" value="LOW MOLECULAR WEIGHT PROTEIN TYROSINE PHOSPHATASE"/>
    <property type="match status" value="1"/>
</dbReference>
<evidence type="ECO:0000313" key="8">
    <source>
        <dbReference type="EMBL" id="SEO64872.1"/>
    </source>
</evidence>
<dbReference type="CDD" id="cd16343">
    <property type="entry name" value="LMWPTP"/>
    <property type="match status" value="1"/>
</dbReference>
<feature type="active site" description="Nucleophile" evidence="6">
    <location>
        <position position="8"/>
    </location>
</feature>
<dbReference type="InterPro" id="IPR017867">
    <property type="entry name" value="Tyr_phospatase_low_mol_wt"/>
</dbReference>
<dbReference type="PRINTS" id="PR00719">
    <property type="entry name" value="LMWPTPASE"/>
</dbReference>
<name>A0A1H8REW8_9BACI</name>
<gene>
    <name evidence="8" type="ORF">SAMN04488134_11064</name>
</gene>
<dbReference type="InterPro" id="IPR050438">
    <property type="entry name" value="LMW_PTPase"/>
</dbReference>
<feature type="active site" evidence="6">
    <location>
        <position position="14"/>
    </location>
</feature>
<accession>A0A1H8REW8</accession>
<dbReference type="SMART" id="SM00226">
    <property type="entry name" value="LMWPc"/>
    <property type="match status" value="1"/>
</dbReference>
<evidence type="ECO:0000256" key="6">
    <source>
        <dbReference type="PIRSR" id="PIRSR617867-1"/>
    </source>
</evidence>
<protein>
    <recommendedName>
        <fullName evidence="2">protein-tyrosine-phosphatase</fullName>
        <ecNumber evidence="2">3.1.3.48</ecNumber>
    </recommendedName>
</protein>